<evidence type="ECO:0000259" key="2">
    <source>
        <dbReference type="Pfam" id="PF20410"/>
    </source>
</evidence>
<evidence type="ECO:0000313" key="3">
    <source>
        <dbReference type="EMBL" id="MCP1376342.1"/>
    </source>
</evidence>
<evidence type="ECO:0000256" key="1">
    <source>
        <dbReference type="SAM" id="MobiDB-lite"/>
    </source>
</evidence>
<gene>
    <name evidence="3" type="ORF">NC595_20020</name>
</gene>
<dbReference type="Proteomes" id="UP001204615">
    <property type="component" value="Unassembled WGS sequence"/>
</dbReference>
<dbReference type="EMBL" id="JAMZEK010000006">
    <property type="protein sequence ID" value="MCP1376342.1"/>
    <property type="molecule type" value="Genomic_DNA"/>
</dbReference>
<comment type="caution">
    <text evidence="3">The sequence shown here is derived from an EMBL/GenBank/DDBJ whole genome shotgun (WGS) entry which is preliminary data.</text>
</comment>
<organism evidence="3 4">
    <name type="scientific">Dyella lutea</name>
    <dbReference type="NCBI Taxonomy" id="2950441"/>
    <lineage>
        <taxon>Bacteria</taxon>
        <taxon>Pseudomonadati</taxon>
        <taxon>Pseudomonadota</taxon>
        <taxon>Gammaproteobacteria</taxon>
        <taxon>Lysobacterales</taxon>
        <taxon>Rhodanobacteraceae</taxon>
        <taxon>Dyella</taxon>
    </lineage>
</organism>
<protein>
    <recommendedName>
        <fullName evidence="2">X-Tfes XVIPCD domain-containing protein</fullName>
    </recommendedName>
</protein>
<dbReference type="InterPro" id="IPR046519">
    <property type="entry name" value="X-Tfes_XVIPCD"/>
</dbReference>
<keyword evidence="4" id="KW-1185">Reference proteome</keyword>
<dbReference type="Pfam" id="PF20410">
    <property type="entry name" value="X-Tfes_XVIPCD"/>
    <property type="match status" value="1"/>
</dbReference>
<evidence type="ECO:0000313" key="4">
    <source>
        <dbReference type="Proteomes" id="UP001204615"/>
    </source>
</evidence>
<feature type="domain" description="X-Tfes XVIPCD" evidence="2">
    <location>
        <begin position="561"/>
        <end position="662"/>
    </location>
</feature>
<proteinExistence type="predicted"/>
<accession>A0ABT1FG30</accession>
<dbReference type="RefSeq" id="WP_253569150.1">
    <property type="nucleotide sequence ID" value="NZ_JAMZEK010000006.1"/>
</dbReference>
<sequence length="699" mass="75045">MTADGMTDDHLKQRYSDAIARFETFKPDGVSLQSALDYLETNEGAMYWWRLSEAAPSDTPSRKITDRAVEQLMSGRELPSMETLDTGETLLKFVPAGTQPSTHSPFWAKAAEAEAAIAQGRNISEFYGLPIASEAPRYDVYRITPKVPTQVFVSTVAPTSELDGLVTKPGGAEQALVPNRQLFHEPVYVKSVDNLPKPEVTVARAGEVPGLARGLGVLGAAAVIEDTASTVDHTTDLLRQGNVTGAQSGMLHLGGRTLGMVAGAEVLGGLGTLAGIESGPGAFVTGAVGGVVGAIGGDRLVNAFDDYRIYHQDDPQGRPWRYDPAHPGQGWVSDLPPLPGDVQGPVADAALQSRLDYQASTRMAELRMAQPSELADPYRQPANAADPARLQADDWRRQAESGQWTRSVVTGVVGRVVERGTEVASPQRAAELDQAAERSIAHNRANSPQGVAEAYRALYEQRGWSAFGPLPEAVASTLRDADRTVLASDGRSYTRDAQGQWSAPGMLFGRHAAEGNVAAEIRETRDMEASKLSAAQGHGCRESPASRPVNPPEPALPTRLDDPQHPDHAFFQQTRQHVHALDRSLGRAPDIHSDQVASSLAVQARADGLQRIDRIALSDDGTRLWAVQTPPGRQDHLLDLRTQVPTASANTPMEQSAARWPQAMEQFQQVTQQQGQAQAVAAMQVQASQQASSGPSLAR</sequence>
<reference evidence="3 4" key="1">
    <citation type="submission" date="2022-06" db="EMBL/GenBank/DDBJ databases">
        <title>Dyella sp. Sa strain:Sa Genome sequencing.</title>
        <authorList>
            <person name="Park S."/>
        </authorList>
    </citation>
    <scope>NUCLEOTIDE SEQUENCE [LARGE SCALE GENOMIC DNA]</scope>
    <source>
        <strain evidence="3 4">Sa</strain>
    </source>
</reference>
<feature type="region of interest" description="Disordered" evidence="1">
    <location>
        <begin position="527"/>
        <end position="558"/>
    </location>
</feature>
<name>A0ABT1FG30_9GAMM</name>